<comment type="caution">
    <text evidence="2">The sequence shown here is derived from an EMBL/GenBank/DDBJ whole genome shotgun (WGS) entry which is preliminary data.</text>
</comment>
<evidence type="ECO:0000256" key="1">
    <source>
        <dbReference type="SAM" id="MobiDB-lite"/>
    </source>
</evidence>
<dbReference type="AlphaFoldDB" id="A0A645DHW4"/>
<sequence length="53" mass="5855">MQFEEEEGAVAVSTATDDDNEVRQTSSFEAQGFDSPYLKAVRRVKQNLGGKFA</sequence>
<reference evidence="2" key="1">
    <citation type="submission" date="2019-08" db="EMBL/GenBank/DDBJ databases">
        <authorList>
            <person name="Kucharzyk K."/>
            <person name="Murdoch R.W."/>
            <person name="Higgins S."/>
            <person name="Loffler F."/>
        </authorList>
    </citation>
    <scope>NUCLEOTIDE SEQUENCE</scope>
</reference>
<organism evidence="2">
    <name type="scientific">bioreactor metagenome</name>
    <dbReference type="NCBI Taxonomy" id="1076179"/>
    <lineage>
        <taxon>unclassified sequences</taxon>
        <taxon>metagenomes</taxon>
        <taxon>ecological metagenomes</taxon>
    </lineage>
</organism>
<protein>
    <submittedName>
        <fullName evidence="2">Uncharacterized protein</fullName>
    </submittedName>
</protein>
<name>A0A645DHW4_9ZZZZ</name>
<gene>
    <name evidence="2" type="ORF">SDC9_136192</name>
</gene>
<evidence type="ECO:0000313" key="2">
    <source>
        <dbReference type="EMBL" id="MPM89084.1"/>
    </source>
</evidence>
<feature type="region of interest" description="Disordered" evidence="1">
    <location>
        <begin position="1"/>
        <end position="23"/>
    </location>
</feature>
<dbReference type="EMBL" id="VSSQ01036576">
    <property type="protein sequence ID" value="MPM89084.1"/>
    <property type="molecule type" value="Genomic_DNA"/>
</dbReference>
<proteinExistence type="predicted"/>
<accession>A0A645DHW4</accession>